<keyword evidence="1" id="KW-0472">Membrane</keyword>
<evidence type="ECO:0000256" key="1">
    <source>
        <dbReference type="SAM" id="Phobius"/>
    </source>
</evidence>
<dbReference type="EMBL" id="JAQJCQ010000004">
    <property type="protein sequence ID" value="MEL4891202.1"/>
    <property type="molecule type" value="Genomic_DNA"/>
</dbReference>
<sequence>MVRADWFESKWRWLKRFAGAAGLGSVLIVAGWSAEREVVVAVGGLLVVPLLLWLFIIPILHWKDRYVGERSGAWGALLVLETSNWSKMLYWYRHVLPDWRRTGRYEHVP</sequence>
<evidence type="ECO:0000313" key="2">
    <source>
        <dbReference type="EMBL" id="MEL4891202.1"/>
    </source>
</evidence>
<comment type="caution">
    <text evidence="2">The sequence shown here is derived from an EMBL/GenBank/DDBJ whole genome shotgun (WGS) entry which is preliminary data.</text>
</comment>
<dbReference type="RefSeq" id="WP_342072927.1">
    <property type="nucleotide sequence ID" value="NZ_JAQJCQ010000004.1"/>
</dbReference>
<proteinExistence type="predicted"/>
<evidence type="ECO:0000313" key="3">
    <source>
        <dbReference type="Proteomes" id="UP001486626"/>
    </source>
</evidence>
<keyword evidence="1" id="KW-1133">Transmembrane helix</keyword>
<organism evidence="2 3">
    <name type="scientific">Xanthomonas protegens</name>
    <dbReference type="NCBI Taxonomy" id="3380705"/>
    <lineage>
        <taxon>Bacteria</taxon>
        <taxon>Pseudomonadati</taxon>
        <taxon>Pseudomonadota</taxon>
        <taxon>Gammaproteobacteria</taxon>
        <taxon>Lysobacterales</taxon>
        <taxon>Lysobacteraceae</taxon>
        <taxon>Xanthomonas</taxon>
    </lineage>
</organism>
<name>A0ABU9LAL5_9XANT</name>
<reference evidence="2 3" key="1">
    <citation type="journal article" date="2024" name="FEMS Microbiol. Lett.">
        <title>Xanthomonas protegens sp. nov., a novel rice seed-associated bacterium, provides in vivo protection against X. oryzae pv. oryzae, the bacterial leaf blight pathogen.</title>
        <authorList>
            <person name="Rana R."/>
            <person name="Sharma A."/>
            <person name="Madhavan V.N."/>
            <person name="Korpole S."/>
            <person name="Sonti R.V."/>
            <person name="Patel H.K."/>
            <person name="Patil P.B."/>
        </authorList>
    </citation>
    <scope>NUCLEOTIDE SEQUENCE [LARGE SCALE GENOMIC DNA]</scope>
    <source>
        <strain evidence="2 3">PPL118</strain>
    </source>
</reference>
<keyword evidence="1" id="KW-0812">Transmembrane</keyword>
<keyword evidence="3" id="KW-1185">Reference proteome</keyword>
<protein>
    <submittedName>
        <fullName evidence="2">Uncharacterized protein</fullName>
    </submittedName>
</protein>
<dbReference type="Proteomes" id="UP001486626">
    <property type="component" value="Unassembled WGS sequence"/>
</dbReference>
<feature type="transmembrane region" description="Helical" evidence="1">
    <location>
        <begin position="13"/>
        <end position="32"/>
    </location>
</feature>
<accession>A0ABU9LAL5</accession>
<feature type="transmembrane region" description="Helical" evidence="1">
    <location>
        <begin position="38"/>
        <end position="60"/>
    </location>
</feature>
<gene>
    <name evidence="2" type="ORF">PIQ37_07175</name>
</gene>